<evidence type="ECO:0000256" key="1">
    <source>
        <dbReference type="SAM" id="MobiDB-lite"/>
    </source>
</evidence>
<organism evidence="3">
    <name type="scientific">Camponotus floridanus</name>
    <name type="common">Florida carpenter ant</name>
    <dbReference type="NCBI Taxonomy" id="104421"/>
    <lineage>
        <taxon>Eukaryota</taxon>
        <taxon>Metazoa</taxon>
        <taxon>Ecdysozoa</taxon>
        <taxon>Arthropoda</taxon>
        <taxon>Hexapoda</taxon>
        <taxon>Insecta</taxon>
        <taxon>Pterygota</taxon>
        <taxon>Neoptera</taxon>
        <taxon>Endopterygota</taxon>
        <taxon>Hymenoptera</taxon>
        <taxon>Apocrita</taxon>
        <taxon>Aculeata</taxon>
        <taxon>Formicoidea</taxon>
        <taxon>Formicidae</taxon>
        <taxon>Formicinae</taxon>
        <taxon>Camponotus</taxon>
    </lineage>
</organism>
<feature type="compositionally biased region" description="Basic and acidic residues" evidence="1">
    <location>
        <begin position="1"/>
        <end position="27"/>
    </location>
</feature>
<dbReference type="AlphaFoldDB" id="E2AGY5"/>
<dbReference type="InParanoid" id="E2AGY5"/>
<reference evidence="2 3" key="1">
    <citation type="journal article" date="2010" name="Science">
        <title>Genomic comparison of the ants Camponotus floridanus and Harpegnathos saltator.</title>
        <authorList>
            <person name="Bonasio R."/>
            <person name="Zhang G."/>
            <person name="Ye C."/>
            <person name="Mutti N.S."/>
            <person name="Fang X."/>
            <person name="Qin N."/>
            <person name="Donahue G."/>
            <person name="Yang P."/>
            <person name="Li Q."/>
            <person name="Li C."/>
            <person name="Zhang P."/>
            <person name="Huang Z."/>
            <person name="Berger S.L."/>
            <person name="Reinberg D."/>
            <person name="Wang J."/>
            <person name="Liebig J."/>
        </authorList>
    </citation>
    <scope>NUCLEOTIDE SEQUENCE [LARGE SCALE GENOMIC DNA]</scope>
    <source>
        <strain evidence="3">C129</strain>
    </source>
</reference>
<protein>
    <submittedName>
        <fullName evidence="2">Uncharacterized protein</fullName>
    </submittedName>
</protein>
<proteinExistence type="predicted"/>
<name>E2AGY5_CAMFO</name>
<sequence length="68" mass="7226">MEGVDHGNPEDSVRGRHGKVGDSRSDTRTVPPSVFPSLVPPSPHPFVWDLTVAESPLVHLVGKATEGS</sequence>
<accession>E2AGY5</accession>
<feature type="region of interest" description="Disordered" evidence="1">
    <location>
        <begin position="1"/>
        <end position="40"/>
    </location>
</feature>
<gene>
    <name evidence="2" type="ORF">EAG_15082</name>
</gene>
<dbReference type="Proteomes" id="UP000000311">
    <property type="component" value="Unassembled WGS sequence"/>
</dbReference>
<dbReference type="EMBL" id="GL439434">
    <property type="protein sequence ID" value="EFN67300.1"/>
    <property type="molecule type" value="Genomic_DNA"/>
</dbReference>
<evidence type="ECO:0000313" key="3">
    <source>
        <dbReference type="Proteomes" id="UP000000311"/>
    </source>
</evidence>
<evidence type="ECO:0000313" key="2">
    <source>
        <dbReference type="EMBL" id="EFN67300.1"/>
    </source>
</evidence>
<keyword evidence="3" id="KW-1185">Reference proteome</keyword>